<dbReference type="InterPro" id="IPR010869">
    <property type="entry name" value="DUF1501"/>
</dbReference>
<dbReference type="EMBL" id="CP119321">
    <property type="protein sequence ID" value="WEK13180.1"/>
    <property type="molecule type" value="Genomic_DNA"/>
</dbReference>
<protein>
    <submittedName>
        <fullName evidence="1">DUF1501 domain-containing protein</fullName>
    </submittedName>
</protein>
<dbReference type="PANTHER" id="PTHR43737:SF1">
    <property type="entry name" value="DUF1501 DOMAIN-CONTAINING PROTEIN"/>
    <property type="match status" value="1"/>
</dbReference>
<dbReference type="AlphaFoldDB" id="A0AAJ5W0D4"/>
<dbReference type="InterPro" id="IPR006311">
    <property type="entry name" value="TAT_signal"/>
</dbReference>
<accession>A0AAJ5W0D4</accession>
<proteinExistence type="predicted"/>
<sequence>MIESSPPALAGADSFAAGCDDFATSVSRRTAIRSALGIGLGLVAASVFGDAFVETAYASGGRKADRVLVVLSLRGAADGLSLVVPHADPIYYAARPNIAVPKDKLLAGDSQFGLHPAFAPILPLWKAGRVAAIHATGQAVTTRSHFAAMEEVEDADPGSQARVGWLNRLVSVRAGGASDTTALQLGETVLATQLAGPAPAVSTAALAKLKLVGPGGSDAAGWEAALTGLWADAPDAVASGGGRALAVAKSYATARDATASTVEYPKGSLGEALQGAAKVIKADVGAEVITIDQGSWDHHQWVGNLSSGNLKNMADPLGKGLAAFFSDLGALDKKVTLVTISEFGRRVKENGNGGLDHGHGNVMFVLGAGVKGGYYGRWPGLENTQNADLAVTTDYRDVLSEVVGSLYPERSLATIFPQFQHRRLGFMVPVVTGGDTGPSTPTLKTMPSSFFASYGKRAGSSRVGSKVTAPAPTLTSAGKKAKVKTTYRWETVKSGTVKKRGTLRSFRIPTSYRGYSLRVRVTYTAKGYKPKTKVFTWGTVKSKK</sequence>
<dbReference type="PANTHER" id="PTHR43737">
    <property type="entry name" value="BLL7424 PROTEIN"/>
    <property type="match status" value="1"/>
</dbReference>
<organism evidence="1 2">
    <name type="scientific">Candidatus Microbacterium phytovorans</name>
    <dbReference type="NCBI Taxonomy" id="3121374"/>
    <lineage>
        <taxon>Bacteria</taxon>
        <taxon>Bacillati</taxon>
        <taxon>Actinomycetota</taxon>
        <taxon>Actinomycetes</taxon>
        <taxon>Micrococcales</taxon>
        <taxon>Microbacteriaceae</taxon>
        <taxon>Microbacterium</taxon>
    </lineage>
</organism>
<dbReference type="Pfam" id="PF07394">
    <property type="entry name" value="DUF1501"/>
    <property type="match status" value="1"/>
</dbReference>
<name>A0AAJ5W0D4_9MICO</name>
<dbReference type="Proteomes" id="UP001213972">
    <property type="component" value="Chromosome"/>
</dbReference>
<gene>
    <name evidence="1" type="ORF">P0Y48_12055</name>
</gene>
<evidence type="ECO:0000313" key="1">
    <source>
        <dbReference type="EMBL" id="WEK13180.1"/>
    </source>
</evidence>
<reference evidence="1" key="1">
    <citation type="submission" date="2023-03" db="EMBL/GenBank/DDBJ databases">
        <title>Andean soil-derived lignocellulolytic bacterial consortium as a source of novel taxa and putative plastic-active enzymes.</title>
        <authorList>
            <person name="Diaz-Garcia L."/>
            <person name="Chuvochina M."/>
            <person name="Feuerriegel G."/>
            <person name="Bunk B."/>
            <person name="Sproer C."/>
            <person name="Streit W.R."/>
            <person name="Rodriguez L.M."/>
            <person name="Overmann J."/>
            <person name="Jimenez D.J."/>
        </authorList>
    </citation>
    <scope>NUCLEOTIDE SEQUENCE</scope>
    <source>
        <strain evidence="1">MAG 4610</strain>
    </source>
</reference>
<evidence type="ECO:0000313" key="2">
    <source>
        <dbReference type="Proteomes" id="UP001213972"/>
    </source>
</evidence>
<dbReference type="PROSITE" id="PS51318">
    <property type="entry name" value="TAT"/>
    <property type="match status" value="1"/>
</dbReference>